<reference evidence="1 2" key="1">
    <citation type="submission" date="2014-04" db="EMBL/GenBank/DDBJ databases">
        <title>Draft genome sequence of Pantoea beijingensis strain LMG 27579, an emerging pathogen to Pleurotus eryngii with potential industrial application.</title>
        <authorList>
            <person name="Xu F."/>
            <person name="Liu Y."/>
            <person name="Wang S."/>
            <person name="Yin Y."/>
            <person name="Ma Y."/>
            <person name="Zhao S."/>
            <person name="Rong C."/>
        </authorList>
    </citation>
    <scope>NUCLEOTIDE SEQUENCE [LARGE SCALE GENOMIC DNA]</scope>
    <source>
        <strain evidence="1 2">LMG 27579</strain>
    </source>
</reference>
<protein>
    <submittedName>
        <fullName evidence="1">Uncharacterized protein</fullName>
    </submittedName>
</protein>
<sequence>MINAKYGIPEDDDYSVAIRDFGEGYRIDGGTDQDSNLLCFDEMAVDARCIEKNSPVDSV</sequence>
<dbReference type="EMBL" id="JMEE01000002">
    <property type="protein sequence ID" value="RWR03357.1"/>
    <property type="molecule type" value="Genomic_DNA"/>
</dbReference>
<comment type="caution">
    <text evidence="1">The sequence shown here is derived from an EMBL/GenBank/DDBJ whole genome shotgun (WGS) entry which is preliminary data.</text>
</comment>
<dbReference type="AlphaFoldDB" id="A0A443IGZ8"/>
<dbReference type="InterPro" id="IPR010351">
    <property type="entry name" value="DUF943"/>
</dbReference>
<evidence type="ECO:0000313" key="2">
    <source>
        <dbReference type="Proteomes" id="UP000288794"/>
    </source>
</evidence>
<gene>
    <name evidence="1" type="ORF">ED28_03405</name>
</gene>
<accession>A0A443IGZ8</accession>
<keyword evidence="2" id="KW-1185">Reference proteome</keyword>
<proteinExistence type="predicted"/>
<evidence type="ECO:0000313" key="1">
    <source>
        <dbReference type="EMBL" id="RWR03357.1"/>
    </source>
</evidence>
<organism evidence="1 2">
    <name type="scientific">[Pantoea] beijingensis</name>
    <dbReference type="NCBI Taxonomy" id="1324864"/>
    <lineage>
        <taxon>Bacteria</taxon>
        <taxon>Pseudomonadati</taxon>
        <taxon>Pseudomonadota</taxon>
        <taxon>Gammaproteobacteria</taxon>
        <taxon>Enterobacterales</taxon>
        <taxon>Erwiniaceae</taxon>
        <taxon>Erwinia</taxon>
    </lineage>
</organism>
<dbReference type="Pfam" id="PF06092">
    <property type="entry name" value="DUF943"/>
    <property type="match status" value="1"/>
</dbReference>
<name>A0A443IGZ8_9GAMM</name>
<dbReference type="Proteomes" id="UP000288794">
    <property type="component" value="Unassembled WGS sequence"/>
</dbReference>
<dbReference type="RefSeq" id="WP_235859147.1">
    <property type="nucleotide sequence ID" value="NZ_CP071409.1"/>
</dbReference>